<feature type="compositionally biased region" description="Acidic residues" evidence="4">
    <location>
        <begin position="875"/>
        <end position="904"/>
    </location>
</feature>
<dbReference type="InterPro" id="IPR027417">
    <property type="entry name" value="P-loop_NTPase"/>
</dbReference>
<dbReference type="Gene3D" id="3.40.50.300">
    <property type="entry name" value="P-loop containing nucleotide triphosphate hydrolases"/>
    <property type="match status" value="1"/>
</dbReference>
<dbReference type="Gene3D" id="1.25.40.20">
    <property type="entry name" value="Ankyrin repeat-containing domain"/>
    <property type="match status" value="1"/>
</dbReference>
<dbReference type="SUPFAM" id="SSF48403">
    <property type="entry name" value="Ankyrin repeat"/>
    <property type="match status" value="1"/>
</dbReference>
<evidence type="ECO:0000256" key="1">
    <source>
        <dbReference type="ARBA" id="ARBA00022741"/>
    </source>
</evidence>
<keyword evidence="3" id="KW-0040">ANK repeat</keyword>
<dbReference type="InterPro" id="IPR003959">
    <property type="entry name" value="ATPase_AAA_core"/>
</dbReference>
<reference evidence="6 7" key="1">
    <citation type="submission" date="2024-10" db="EMBL/GenBank/DDBJ databases">
        <title>Updated reference genomes for cyclostephanoid diatoms.</title>
        <authorList>
            <person name="Roberts W.R."/>
            <person name="Alverson A.J."/>
        </authorList>
    </citation>
    <scope>NUCLEOTIDE SEQUENCE [LARGE SCALE GENOMIC DNA]</scope>
    <source>
        <strain evidence="6 7">AJA010-31</strain>
    </source>
</reference>
<evidence type="ECO:0000256" key="4">
    <source>
        <dbReference type="SAM" id="MobiDB-lite"/>
    </source>
</evidence>
<dbReference type="Pfam" id="PF07724">
    <property type="entry name" value="AAA_2"/>
    <property type="match status" value="1"/>
</dbReference>
<evidence type="ECO:0000256" key="3">
    <source>
        <dbReference type="PROSITE-ProRule" id="PRU00023"/>
    </source>
</evidence>
<organism evidence="6 7">
    <name type="scientific">Cyclotella atomus</name>
    <dbReference type="NCBI Taxonomy" id="382360"/>
    <lineage>
        <taxon>Eukaryota</taxon>
        <taxon>Sar</taxon>
        <taxon>Stramenopiles</taxon>
        <taxon>Ochrophyta</taxon>
        <taxon>Bacillariophyta</taxon>
        <taxon>Coscinodiscophyceae</taxon>
        <taxon>Thalassiosirophycidae</taxon>
        <taxon>Stephanodiscales</taxon>
        <taxon>Stephanodiscaceae</taxon>
        <taxon>Cyclotella</taxon>
    </lineage>
</organism>
<keyword evidence="1" id="KW-0547">Nucleotide-binding</keyword>
<feature type="region of interest" description="Disordered" evidence="4">
    <location>
        <begin position="14"/>
        <end position="46"/>
    </location>
</feature>
<evidence type="ECO:0000313" key="7">
    <source>
        <dbReference type="Proteomes" id="UP001530400"/>
    </source>
</evidence>
<evidence type="ECO:0000313" key="6">
    <source>
        <dbReference type="EMBL" id="KAL3778174.1"/>
    </source>
</evidence>
<gene>
    <name evidence="6" type="ORF">ACHAWO_000547</name>
</gene>
<sequence length="921" mass="101989">MYSVRLMKRTGTPLDDGYLQARSSNERREKRGIGGKFKLPFSESDGSRKPYVNHSVQFPIDKENGLIHMVNCLNNGCKISHASPLEITRVFSLELQRAYGNHNTSKSTMPTNIKDKRASRRIALIYLPRVPKSDHRKLYNKVLNLALTYGDVKCYEEDEDLNEGDAGFYLPLDKEKEFAHGCAFVEFESASSAEKALKDLSAAAEKELERVRVLTGDSKALLVQCLGCSGKEASKFLDMVDGDISMAADAIIGAGFTVKSGKDVMMPRKDSGTDAMNPPAVAPKETRPKKAKQAEQVRPAAAFNVPNEVTFIQVPDESLAVGDDDRRFYASFPHLVDNFIKAVCGGATKKELRDMIQNADAIVNSQIGSDEEYICSNLVNRPSFRHCTNPIVATEGRTPLAYAVAMNMTQCVQDLIDIGADVSKTMASQSTMSTALIIAASNKRRDGNGMIRILLSKGADPDELAAAGINETSLGLSMRYWLDKARRERTPSRDLIAHVKKTPPMDRLHELDFAVVGEEAAVSEVQDALAGRFGNPQGNRKPLVMLLLGPPGHGKTYFASNAARALFGEENFLFVPCQSVRDDADLFGSRLGGSRGGNHSSDGQLTSWLRQRQGQKCVVFLDEIEKMKGLHSSLGWGQSKKIFQSFLESWNDGTLTDPGASSSGEIDCSQTVWILTSNWGQREIIDFCEANKGRMHKKVDRNDAPWIKKNLVTKILRPLITKEFGCISEDLKALCRRIDAIVPFLEFTIKERKVVADNALTERFSFYREPCVLDGPVERRRSFGNLRLHSTRSFAAYAASMYDPMQGAGGILSAVQQADGKFQMMYLRNQMNLTPAQKQRITDPKSSNVCDEPEFWVHYDQDADEVYIAQSQPPEADDDDDDDGCSDSNKDEETDDEEAEEDDNNGTSKRASYSGSADDAF</sequence>
<name>A0ABD3NQV3_9STRA</name>
<dbReference type="InterPro" id="IPR003593">
    <property type="entry name" value="AAA+_ATPase"/>
</dbReference>
<keyword evidence="7" id="KW-1185">Reference proteome</keyword>
<evidence type="ECO:0000256" key="2">
    <source>
        <dbReference type="ARBA" id="ARBA00022840"/>
    </source>
</evidence>
<proteinExistence type="predicted"/>
<keyword evidence="2" id="KW-0067">ATP-binding</keyword>
<accession>A0ABD3NQV3</accession>
<dbReference type="PROSITE" id="PS50088">
    <property type="entry name" value="ANK_REPEAT"/>
    <property type="match status" value="1"/>
</dbReference>
<feature type="compositionally biased region" description="Polar residues" evidence="4">
    <location>
        <begin position="905"/>
        <end position="915"/>
    </location>
</feature>
<feature type="repeat" description="ANK" evidence="3">
    <location>
        <begin position="395"/>
        <end position="427"/>
    </location>
</feature>
<dbReference type="PANTHER" id="PTHR11638">
    <property type="entry name" value="ATP-DEPENDENT CLP PROTEASE"/>
    <property type="match status" value="1"/>
</dbReference>
<dbReference type="Pfam" id="PF00076">
    <property type="entry name" value="RRM_1"/>
    <property type="match status" value="1"/>
</dbReference>
<evidence type="ECO:0000259" key="5">
    <source>
        <dbReference type="SMART" id="SM00382"/>
    </source>
</evidence>
<feature type="domain" description="AAA+ ATPase" evidence="5">
    <location>
        <begin position="541"/>
        <end position="703"/>
    </location>
</feature>
<dbReference type="InterPro" id="IPR050130">
    <property type="entry name" value="ClpA_ClpB"/>
</dbReference>
<dbReference type="GO" id="GO:0005524">
    <property type="term" value="F:ATP binding"/>
    <property type="evidence" value="ECO:0007669"/>
    <property type="project" value="UniProtKB-KW"/>
</dbReference>
<protein>
    <recommendedName>
        <fullName evidence="5">AAA+ ATPase domain-containing protein</fullName>
    </recommendedName>
</protein>
<feature type="region of interest" description="Disordered" evidence="4">
    <location>
        <begin position="269"/>
        <end position="290"/>
    </location>
</feature>
<dbReference type="SMART" id="SM00248">
    <property type="entry name" value="ANK"/>
    <property type="match status" value="2"/>
</dbReference>
<dbReference type="SMART" id="SM00382">
    <property type="entry name" value="AAA"/>
    <property type="match status" value="1"/>
</dbReference>
<dbReference type="SUPFAM" id="SSF54928">
    <property type="entry name" value="RNA-binding domain, RBD"/>
    <property type="match status" value="1"/>
</dbReference>
<dbReference type="SUPFAM" id="SSF52540">
    <property type="entry name" value="P-loop containing nucleoside triphosphate hydrolases"/>
    <property type="match status" value="1"/>
</dbReference>
<dbReference type="InterPro" id="IPR000504">
    <property type="entry name" value="RRM_dom"/>
</dbReference>
<dbReference type="InterPro" id="IPR036770">
    <property type="entry name" value="Ankyrin_rpt-contain_sf"/>
</dbReference>
<dbReference type="Proteomes" id="UP001530400">
    <property type="component" value="Unassembled WGS sequence"/>
</dbReference>
<dbReference type="Pfam" id="PF12796">
    <property type="entry name" value="Ank_2"/>
    <property type="match status" value="1"/>
</dbReference>
<dbReference type="AlphaFoldDB" id="A0ABD3NQV3"/>
<feature type="region of interest" description="Disordered" evidence="4">
    <location>
        <begin position="867"/>
        <end position="921"/>
    </location>
</feature>
<dbReference type="InterPro" id="IPR035979">
    <property type="entry name" value="RBD_domain_sf"/>
</dbReference>
<dbReference type="PROSITE" id="PS50297">
    <property type="entry name" value="ANK_REP_REGION"/>
    <property type="match status" value="1"/>
</dbReference>
<dbReference type="InterPro" id="IPR002110">
    <property type="entry name" value="Ankyrin_rpt"/>
</dbReference>
<dbReference type="EMBL" id="JALLPJ020001001">
    <property type="protein sequence ID" value="KAL3778174.1"/>
    <property type="molecule type" value="Genomic_DNA"/>
</dbReference>
<dbReference type="PANTHER" id="PTHR11638:SF18">
    <property type="entry name" value="HEAT SHOCK PROTEIN 104"/>
    <property type="match status" value="1"/>
</dbReference>
<comment type="caution">
    <text evidence="6">The sequence shown here is derived from an EMBL/GenBank/DDBJ whole genome shotgun (WGS) entry which is preliminary data.</text>
</comment>